<evidence type="ECO:0000256" key="4">
    <source>
        <dbReference type="ARBA" id="ARBA00022723"/>
    </source>
</evidence>
<protein>
    <submittedName>
        <fullName evidence="11">(California timema) hypothetical protein</fullName>
    </submittedName>
</protein>
<evidence type="ECO:0000259" key="10">
    <source>
        <dbReference type="Pfam" id="PF22600"/>
    </source>
</evidence>
<dbReference type="InterPro" id="IPR002058">
    <property type="entry name" value="PAP_assoc"/>
</dbReference>
<evidence type="ECO:0000259" key="9">
    <source>
        <dbReference type="Pfam" id="PF17797"/>
    </source>
</evidence>
<dbReference type="Pfam" id="PF22600">
    <property type="entry name" value="MTPAP-like_central"/>
    <property type="match status" value="1"/>
</dbReference>
<evidence type="ECO:0000256" key="7">
    <source>
        <dbReference type="SAM" id="MobiDB-lite"/>
    </source>
</evidence>
<dbReference type="AlphaFoldDB" id="A0A7R9JB84"/>
<dbReference type="GO" id="GO:0046872">
    <property type="term" value="F:metal ion binding"/>
    <property type="evidence" value="ECO:0007669"/>
    <property type="project" value="UniProtKB-KW"/>
</dbReference>
<sequence>MEELESYSRKIEESEWKAWHTDSTALITRSEPAFACSESGKPFRKKPPPVHPTEIRTSISPSSPVGLSTTSVLANYATKAESSKVQNVSTLNRPPLESFESMLKNRRNEARRSILVQVHSEQSCAELNTYCTQYGSVKSLHHYSLSSSMHFVVVEFAKEDDVKTILSASGHVNISQVIPVHSPFLWFRAKEKSRKKGAQLNDEQTMSLMVSSGNTSPNQDELRLSMLSAESLSEQMNILYCSSALDDLGIRLRFLTALQLELALNGLFPLITALPFGSSVSGFGKVGCDLDLVLHLGPEHTEDDNYRLVFHAKTSMGNGRTQVQRHMETIGDMCQMFLPGCTNIKRILQARVPIIKYKQEFTGVECDLSMTNMTAVYMGELLYIMGSLDDRVKPLVFAVRMWAREVGLTNPTPGRWITNFSLILLVVFFLQQRSPVLPPLKQLVAQAGPDDRRITPDGVNCTFIRDLKKLTEQNETKKQNKDSLETLLLNFFEFYSSFDFSSHAISIVEGMTIPKPEHAPLYIVNPLERGLNVSKNVSHEETERLRIELRNAAWALESTWEKHDSASSKSKIEPWGLVAIFEAAQLSAKGRNIFYTSAASRNVQSSRLSIVPKSCASTSSTRGASTSQTSINNHAHASPQRYNQPVYKGGLHSSTNEHPPVKKNNDIISVRIPQCITNDLALGDGKGMGAEGLIRFLRAKVKVLQDEVSKLQADYKKRTEEWHQQHSELKNVEEDRNKWHQQAITTKEQLCKQEQQCTIINRKLQQREMENVALRKEVESLRKEMKFVLQTTGSNEVRLNRCLEDTEKLKTTIKQVKQEEKEVRDQGRKKVEELTSTIKKLERQKMELIHGFKKQLQLIDNLKKQKGHLEAGRVIQFTEDEFLKLLDWTPDDEKNI</sequence>
<evidence type="ECO:0000256" key="6">
    <source>
        <dbReference type="SAM" id="Coils"/>
    </source>
</evidence>
<feature type="coiled-coil region" evidence="6">
    <location>
        <begin position="694"/>
        <end position="721"/>
    </location>
</feature>
<dbReference type="CDD" id="cd05402">
    <property type="entry name" value="NT_PAP_TUTase"/>
    <property type="match status" value="1"/>
</dbReference>
<organism evidence="11">
    <name type="scientific">Timema californicum</name>
    <name type="common">California timema</name>
    <name type="synonym">Walking stick</name>
    <dbReference type="NCBI Taxonomy" id="61474"/>
    <lineage>
        <taxon>Eukaryota</taxon>
        <taxon>Metazoa</taxon>
        <taxon>Ecdysozoa</taxon>
        <taxon>Arthropoda</taxon>
        <taxon>Hexapoda</taxon>
        <taxon>Insecta</taxon>
        <taxon>Pterygota</taxon>
        <taxon>Neoptera</taxon>
        <taxon>Polyneoptera</taxon>
        <taxon>Phasmatodea</taxon>
        <taxon>Timematodea</taxon>
        <taxon>Timematoidea</taxon>
        <taxon>Timematidae</taxon>
        <taxon>Timema</taxon>
    </lineage>
</organism>
<evidence type="ECO:0000256" key="5">
    <source>
        <dbReference type="ARBA" id="ARBA00022842"/>
    </source>
</evidence>
<dbReference type="Gene3D" id="3.30.460.10">
    <property type="entry name" value="Beta Polymerase, domain 2"/>
    <property type="match status" value="1"/>
</dbReference>
<accession>A0A7R9JB84</accession>
<keyword evidence="5" id="KW-0460">Magnesium</keyword>
<dbReference type="InterPro" id="IPR041252">
    <property type="entry name" value="RL"/>
</dbReference>
<dbReference type="PANTHER" id="PTHR12271:SF133">
    <property type="entry name" value="POLY(A) RNA POLYMERASE, MITOCHONDRIAL"/>
    <property type="match status" value="1"/>
</dbReference>
<dbReference type="SUPFAM" id="SSF81301">
    <property type="entry name" value="Nucleotidyltransferase"/>
    <property type="match status" value="1"/>
</dbReference>
<name>A0A7R9JB84_TIMCA</name>
<feature type="domain" description="Poly(A) RNA polymerase mitochondrial-like central palm" evidence="10">
    <location>
        <begin position="232"/>
        <end position="384"/>
    </location>
</feature>
<feature type="domain" description="PAP-associated" evidence="8">
    <location>
        <begin position="484"/>
        <end position="518"/>
    </location>
</feature>
<dbReference type="InterPro" id="IPR054708">
    <property type="entry name" value="MTPAP-like_central"/>
</dbReference>
<feature type="compositionally biased region" description="Low complexity" evidence="7">
    <location>
        <begin position="614"/>
        <end position="630"/>
    </location>
</feature>
<keyword evidence="4" id="KW-0479">Metal-binding</keyword>
<evidence type="ECO:0000259" key="8">
    <source>
        <dbReference type="Pfam" id="PF03828"/>
    </source>
</evidence>
<keyword evidence="6" id="KW-0175">Coiled coil</keyword>
<feature type="region of interest" description="Disordered" evidence="7">
    <location>
        <begin position="36"/>
        <end position="63"/>
    </location>
</feature>
<dbReference type="Gene3D" id="1.10.1410.10">
    <property type="match status" value="1"/>
</dbReference>
<comment type="cofactor">
    <cofactor evidence="1">
        <name>Mn(2+)</name>
        <dbReference type="ChEBI" id="CHEBI:29035"/>
    </cofactor>
</comment>
<comment type="cofactor">
    <cofactor evidence="2">
        <name>Mg(2+)</name>
        <dbReference type="ChEBI" id="CHEBI:18420"/>
    </cofactor>
</comment>
<dbReference type="GO" id="GO:0031123">
    <property type="term" value="P:RNA 3'-end processing"/>
    <property type="evidence" value="ECO:0007669"/>
    <property type="project" value="TreeGrafter"/>
</dbReference>
<feature type="coiled-coil region" evidence="6">
    <location>
        <begin position="764"/>
        <end position="851"/>
    </location>
</feature>
<proteinExistence type="predicted"/>
<evidence type="ECO:0000256" key="2">
    <source>
        <dbReference type="ARBA" id="ARBA00001946"/>
    </source>
</evidence>
<dbReference type="Pfam" id="PF03828">
    <property type="entry name" value="PAP_assoc"/>
    <property type="match status" value="1"/>
</dbReference>
<dbReference type="GO" id="GO:1990817">
    <property type="term" value="F:poly(A) RNA polymerase activity"/>
    <property type="evidence" value="ECO:0007669"/>
    <property type="project" value="TreeGrafter"/>
</dbReference>
<gene>
    <name evidence="11" type="ORF">TCMB3V08_LOCUS8719</name>
</gene>
<dbReference type="InterPro" id="IPR043519">
    <property type="entry name" value="NT_sf"/>
</dbReference>
<keyword evidence="3" id="KW-0808">Transferase</keyword>
<dbReference type="SUPFAM" id="SSF81631">
    <property type="entry name" value="PAP/OAS1 substrate-binding domain"/>
    <property type="match status" value="1"/>
</dbReference>
<reference evidence="11" key="1">
    <citation type="submission" date="2020-11" db="EMBL/GenBank/DDBJ databases">
        <authorList>
            <person name="Tran Van P."/>
        </authorList>
    </citation>
    <scope>NUCLEOTIDE SEQUENCE</scope>
</reference>
<evidence type="ECO:0000313" key="11">
    <source>
        <dbReference type="EMBL" id="CAD7576143.1"/>
    </source>
</evidence>
<feature type="region of interest" description="Disordered" evidence="7">
    <location>
        <begin position="614"/>
        <end position="662"/>
    </location>
</feature>
<evidence type="ECO:0000256" key="3">
    <source>
        <dbReference type="ARBA" id="ARBA00022679"/>
    </source>
</evidence>
<feature type="domain" description="RL" evidence="9">
    <location>
        <begin position="98"/>
        <end position="167"/>
    </location>
</feature>
<evidence type="ECO:0000256" key="1">
    <source>
        <dbReference type="ARBA" id="ARBA00001936"/>
    </source>
</evidence>
<feature type="compositionally biased region" description="Polar residues" evidence="7">
    <location>
        <begin position="631"/>
        <end position="643"/>
    </location>
</feature>
<dbReference type="Pfam" id="PF17797">
    <property type="entry name" value="RL"/>
    <property type="match status" value="1"/>
</dbReference>
<dbReference type="EMBL" id="OE183926">
    <property type="protein sequence ID" value="CAD7576143.1"/>
    <property type="molecule type" value="Genomic_DNA"/>
</dbReference>
<dbReference type="PANTHER" id="PTHR12271">
    <property type="entry name" value="POLY A POLYMERASE CID PAP -RELATED"/>
    <property type="match status" value="1"/>
</dbReference>